<feature type="transmembrane region" description="Helical" evidence="7">
    <location>
        <begin position="457"/>
        <end position="476"/>
    </location>
</feature>
<reference evidence="10" key="1">
    <citation type="submission" date="2023-11" db="EMBL/GenBank/DDBJ databases">
        <authorList>
            <person name="De Vega J J."/>
            <person name="De Vega J J."/>
        </authorList>
    </citation>
    <scope>NUCLEOTIDE SEQUENCE</scope>
</reference>
<dbReference type="PROSITE" id="PS50850">
    <property type="entry name" value="MFS"/>
    <property type="match status" value="1"/>
</dbReference>
<accession>A0AAD2JYB5</accession>
<feature type="signal peptide" evidence="8">
    <location>
        <begin position="1"/>
        <end position="21"/>
    </location>
</feature>
<feature type="region of interest" description="Disordered" evidence="6">
    <location>
        <begin position="93"/>
        <end position="123"/>
    </location>
</feature>
<dbReference type="PANTHER" id="PTHR23504">
    <property type="entry name" value="MAJOR FACILITATOR SUPERFAMILY DOMAIN-CONTAINING PROTEIN 10"/>
    <property type="match status" value="1"/>
</dbReference>
<dbReference type="Gene3D" id="1.20.1250.20">
    <property type="entry name" value="MFS general substrate transporter like domains"/>
    <property type="match status" value="1"/>
</dbReference>
<comment type="subcellular location">
    <subcellularLocation>
        <location evidence="1">Membrane</location>
        <topology evidence="1">Multi-pass membrane protein</topology>
    </subcellularLocation>
</comment>
<dbReference type="Pfam" id="PF07690">
    <property type="entry name" value="MFS_1"/>
    <property type="match status" value="1"/>
</dbReference>
<evidence type="ECO:0000256" key="2">
    <source>
        <dbReference type="ARBA" id="ARBA00022448"/>
    </source>
</evidence>
<evidence type="ECO:0000259" key="9">
    <source>
        <dbReference type="PROSITE" id="PS50850"/>
    </source>
</evidence>
<evidence type="ECO:0000313" key="11">
    <source>
        <dbReference type="Proteomes" id="UP001295794"/>
    </source>
</evidence>
<evidence type="ECO:0000256" key="1">
    <source>
        <dbReference type="ARBA" id="ARBA00004141"/>
    </source>
</evidence>
<proteinExistence type="predicted"/>
<dbReference type="GO" id="GO:0016020">
    <property type="term" value="C:membrane"/>
    <property type="evidence" value="ECO:0007669"/>
    <property type="project" value="UniProtKB-SubCell"/>
</dbReference>
<protein>
    <recommendedName>
        <fullName evidence="9">Major facilitator superfamily (MFS) profile domain-containing protein</fullName>
    </recommendedName>
</protein>
<feature type="compositionally biased region" description="Basic and acidic residues" evidence="6">
    <location>
        <begin position="96"/>
        <end position="119"/>
    </location>
</feature>
<dbReference type="Proteomes" id="UP001295794">
    <property type="component" value="Unassembled WGS sequence"/>
</dbReference>
<evidence type="ECO:0000313" key="10">
    <source>
        <dbReference type="EMBL" id="CAK5268660.1"/>
    </source>
</evidence>
<feature type="domain" description="Major facilitator superfamily (MFS) profile" evidence="9">
    <location>
        <begin position="133"/>
        <end position="569"/>
    </location>
</feature>
<dbReference type="EMBL" id="CAVNYO010000138">
    <property type="protein sequence ID" value="CAK5268660.1"/>
    <property type="molecule type" value="Genomic_DNA"/>
</dbReference>
<organism evidence="10 11">
    <name type="scientific">Mycena citricolor</name>
    <dbReference type="NCBI Taxonomy" id="2018698"/>
    <lineage>
        <taxon>Eukaryota</taxon>
        <taxon>Fungi</taxon>
        <taxon>Dikarya</taxon>
        <taxon>Basidiomycota</taxon>
        <taxon>Agaricomycotina</taxon>
        <taxon>Agaricomycetes</taxon>
        <taxon>Agaricomycetidae</taxon>
        <taxon>Agaricales</taxon>
        <taxon>Marasmiineae</taxon>
        <taxon>Mycenaceae</taxon>
        <taxon>Mycena</taxon>
    </lineage>
</organism>
<dbReference type="InterPro" id="IPR001958">
    <property type="entry name" value="Tet-R_TetA/multi-R_MdtG-like"/>
</dbReference>
<dbReference type="AlphaFoldDB" id="A0AAD2JYB5"/>
<keyword evidence="11" id="KW-1185">Reference proteome</keyword>
<feature type="transmembrane region" description="Helical" evidence="7">
    <location>
        <begin position="172"/>
        <end position="194"/>
    </location>
</feature>
<feature type="transmembrane region" description="Helical" evidence="7">
    <location>
        <begin position="542"/>
        <end position="559"/>
    </location>
</feature>
<keyword evidence="3 7" id="KW-0812">Transmembrane</keyword>
<dbReference type="SUPFAM" id="SSF103473">
    <property type="entry name" value="MFS general substrate transporter"/>
    <property type="match status" value="1"/>
</dbReference>
<dbReference type="InterPro" id="IPR011701">
    <property type="entry name" value="MFS"/>
</dbReference>
<dbReference type="PRINTS" id="PR01035">
    <property type="entry name" value="TCRTETA"/>
</dbReference>
<dbReference type="GO" id="GO:0022857">
    <property type="term" value="F:transmembrane transporter activity"/>
    <property type="evidence" value="ECO:0007669"/>
    <property type="project" value="InterPro"/>
</dbReference>
<evidence type="ECO:0000256" key="3">
    <source>
        <dbReference type="ARBA" id="ARBA00022692"/>
    </source>
</evidence>
<feature type="transmembrane region" description="Helical" evidence="7">
    <location>
        <begin position="206"/>
        <end position="230"/>
    </location>
</feature>
<evidence type="ECO:0000256" key="7">
    <source>
        <dbReference type="SAM" id="Phobius"/>
    </source>
</evidence>
<evidence type="ECO:0000256" key="4">
    <source>
        <dbReference type="ARBA" id="ARBA00022989"/>
    </source>
</evidence>
<keyword evidence="4 7" id="KW-1133">Transmembrane helix</keyword>
<feature type="transmembrane region" description="Helical" evidence="7">
    <location>
        <begin position="488"/>
        <end position="514"/>
    </location>
</feature>
<keyword evidence="2" id="KW-0813">Transport</keyword>
<feature type="chain" id="PRO_5042025996" description="Major facilitator superfamily (MFS) profile domain-containing protein" evidence="8">
    <location>
        <begin position="22"/>
        <end position="569"/>
    </location>
</feature>
<keyword evidence="5 7" id="KW-0472">Membrane</keyword>
<gene>
    <name evidence="10" type="ORF">MYCIT1_LOCUS11947</name>
</gene>
<feature type="transmembrane region" description="Helical" evidence="7">
    <location>
        <begin position="307"/>
        <end position="329"/>
    </location>
</feature>
<feature type="transmembrane region" description="Helical" evidence="7">
    <location>
        <begin position="263"/>
        <end position="286"/>
    </location>
</feature>
<sequence length="569" mass="60826">MQFNFFALVTVLAVGITSAQAACVIVEGDASACPAPNWVVCGPLVVGETKCCPPLGVKCFLANTTFAFSPPPRSLLPPSLGLSLKSMAAAASLHPTDGEDHDETRPLLGARRDLNERNDQTTPLKRTPLPLAQLYLVLFLQLAEPLTSQVIYPFLPQLIRDIGVTNGDETKVGYYVGMVQSLFFLTQAVTVLHWSRLSDRIGRKPVILIGLSGLSILIAAGSVETLTAFASCSRSLNGALNGNIGVIKSMVAEMTDNTNIAQAYAYMPIAWSTGGVLGPIIGGSLAHPVERFPSWFGCSEFLKHHPYFLPCAVPATYSIIAWTVTSLFLKETANGPHVLRLSQLFTRSKPTVGQGKTQTVLESGSSEEVPEREQAVPLRGLMTKRVLIAASNYAFLSLVDIALRAIQPLFFATPIELGGLGLPTSRIGNLLSVFGVLNGVFQIFFFAPVHDLLGSKLMFIVGVSSALPTFATFPLLSHLAKSHGISSTVWAVALLQITMSIGLSLSYGAVFIYISAAAPNRASLGATNGLCQLTADFVGPWMVYYVLMATTLVAIWVGMQLPAKPWTGA</sequence>
<name>A0AAD2JYB5_9AGAR</name>
<dbReference type="PANTHER" id="PTHR23504:SF15">
    <property type="entry name" value="MAJOR FACILITATOR SUPERFAMILY (MFS) PROFILE DOMAIN-CONTAINING PROTEIN"/>
    <property type="match status" value="1"/>
</dbReference>
<feature type="transmembrane region" description="Helical" evidence="7">
    <location>
        <begin position="427"/>
        <end position="445"/>
    </location>
</feature>
<keyword evidence="8" id="KW-0732">Signal</keyword>
<evidence type="ECO:0000256" key="6">
    <source>
        <dbReference type="SAM" id="MobiDB-lite"/>
    </source>
</evidence>
<evidence type="ECO:0000256" key="5">
    <source>
        <dbReference type="ARBA" id="ARBA00023136"/>
    </source>
</evidence>
<dbReference type="InterPro" id="IPR036259">
    <property type="entry name" value="MFS_trans_sf"/>
</dbReference>
<evidence type="ECO:0000256" key="8">
    <source>
        <dbReference type="SAM" id="SignalP"/>
    </source>
</evidence>
<comment type="caution">
    <text evidence="10">The sequence shown here is derived from an EMBL/GenBank/DDBJ whole genome shotgun (WGS) entry which is preliminary data.</text>
</comment>
<dbReference type="InterPro" id="IPR020846">
    <property type="entry name" value="MFS_dom"/>
</dbReference>